<feature type="compositionally biased region" description="Low complexity" evidence="6">
    <location>
        <begin position="177"/>
        <end position="201"/>
    </location>
</feature>
<dbReference type="GO" id="GO:0004190">
    <property type="term" value="F:aspartic-type endopeptidase activity"/>
    <property type="evidence" value="ECO:0007669"/>
    <property type="project" value="UniProtKB-KW"/>
</dbReference>
<evidence type="ECO:0000256" key="3">
    <source>
        <dbReference type="ARBA" id="ARBA00022750"/>
    </source>
</evidence>
<dbReference type="InterPro" id="IPR021109">
    <property type="entry name" value="Peptidase_aspartic_dom_sf"/>
</dbReference>
<feature type="domain" description="Peptidase A1" evidence="7">
    <location>
        <begin position="1"/>
        <end position="127"/>
    </location>
</feature>
<evidence type="ECO:0000256" key="2">
    <source>
        <dbReference type="ARBA" id="ARBA00022729"/>
    </source>
</evidence>
<dbReference type="EMBL" id="BSXU01001942">
    <property type="protein sequence ID" value="GMG32626.1"/>
    <property type="molecule type" value="Genomic_DNA"/>
</dbReference>
<dbReference type="Pfam" id="PF00026">
    <property type="entry name" value="Asp"/>
    <property type="match status" value="1"/>
</dbReference>
<dbReference type="Gene3D" id="2.40.70.10">
    <property type="entry name" value="Acid Proteases"/>
    <property type="match status" value="1"/>
</dbReference>
<evidence type="ECO:0000256" key="5">
    <source>
        <dbReference type="PIRSR" id="PIRSR601461-2"/>
    </source>
</evidence>
<gene>
    <name evidence="8" type="ORF">Amon01_000416100</name>
</gene>
<evidence type="ECO:0000259" key="7">
    <source>
        <dbReference type="PROSITE" id="PS51767"/>
    </source>
</evidence>
<dbReference type="AlphaFoldDB" id="A0A9W7DGG7"/>
<organism evidence="8 9">
    <name type="scientific">Ambrosiozyma monospora</name>
    <name type="common">Yeast</name>
    <name type="synonym">Endomycopsis monosporus</name>
    <dbReference type="NCBI Taxonomy" id="43982"/>
    <lineage>
        <taxon>Eukaryota</taxon>
        <taxon>Fungi</taxon>
        <taxon>Dikarya</taxon>
        <taxon>Ascomycota</taxon>
        <taxon>Saccharomycotina</taxon>
        <taxon>Pichiomycetes</taxon>
        <taxon>Pichiales</taxon>
        <taxon>Pichiaceae</taxon>
        <taxon>Ambrosiozyma</taxon>
    </lineage>
</organism>
<dbReference type="GO" id="GO:0005576">
    <property type="term" value="C:extracellular region"/>
    <property type="evidence" value="ECO:0007669"/>
    <property type="project" value="UniProtKB-ARBA"/>
</dbReference>
<keyword evidence="3" id="KW-0378">Hydrolase</keyword>
<sequence length="250" mass="26090">MNTVSLHDNSDKSDRVMAKGAQRALLDSGTTYSLLPTQLYNNLASIIGASSSGLISADCNRIGNITLSFNFQGFDISIPLSGFVVDQESDTCTLGLASTDDLIILGDSFLSNIYFVADLDDNQIALALANPDSTTENIEAIKDTIPSATTCVFYSSTDVSSLSVMSLSSTAAHNMVTSESTSSASPSTTTSSYISTSSSNTAVGTSSTQQAQHDDDKSKSTNGAGSQFSFIGEIHMLAAICLIASLIIIV</sequence>
<dbReference type="InterPro" id="IPR033121">
    <property type="entry name" value="PEPTIDASE_A1"/>
</dbReference>
<feature type="disulfide bond" evidence="5">
    <location>
        <begin position="59"/>
        <end position="92"/>
    </location>
</feature>
<dbReference type="InterPro" id="IPR001969">
    <property type="entry name" value="Aspartic_peptidase_AS"/>
</dbReference>
<protein>
    <submittedName>
        <fullName evidence="8">Unnamed protein product</fullName>
    </submittedName>
</protein>
<dbReference type="PANTHER" id="PTHR47966">
    <property type="entry name" value="BETA-SITE APP-CLEAVING ENZYME, ISOFORM A-RELATED"/>
    <property type="match status" value="1"/>
</dbReference>
<dbReference type="SUPFAM" id="SSF50630">
    <property type="entry name" value="Acid proteases"/>
    <property type="match status" value="1"/>
</dbReference>
<evidence type="ECO:0000256" key="6">
    <source>
        <dbReference type="SAM" id="MobiDB-lite"/>
    </source>
</evidence>
<evidence type="ECO:0000256" key="1">
    <source>
        <dbReference type="ARBA" id="ARBA00007447"/>
    </source>
</evidence>
<keyword evidence="3" id="KW-0064">Aspartyl protease</keyword>
<evidence type="ECO:0000256" key="4">
    <source>
        <dbReference type="ARBA" id="ARBA00023157"/>
    </source>
</evidence>
<proteinExistence type="inferred from homology"/>
<evidence type="ECO:0000313" key="8">
    <source>
        <dbReference type="EMBL" id="GMG32626.1"/>
    </source>
</evidence>
<dbReference type="InterPro" id="IPR001461">
    <property type="entry name" value="Aspartic_peptidase_A1"/>
</dbReference>
<dbReference type="PROSITE" id="PS00141">
    <property type="entry name" value="ASP_PROTEASE"/>
    <property type="match status" value="1"/>
</dbReference>
<comment type="similarity">
    <text evidence="1">Belongs to the peptidase A1 family.</text>
</comment>
<name>A0A9W7DGG7_AMBMO</name>
<accession>A0A9W7DGG7</accession>
<feature type="compositionally biased region" description="Polar residues" evidence="6">
    <location>
        <begin position="202"/>
        <end position="211"/>
    </location>
</feature>
<feature type="region of interest" description="Disordered" evidence="6">
    <location>
        <begin position="176"/>
        <end position="222"/>
    </location>
</feature>
<dbReference type="PANTHER" id="PTHR47966:SF51">
    <property type="entry name" value="BETA-SITE APP-CLEAVING ENZYME, ISOFORM A-RELATED"/>
    <property type="match status" value="1"/>
</dbReference>
<reference evidence="8" key="1">
    <citation type="submission" date="2023-04" db="EMBL/GenBank/DDBJ databases">
        <title>Ambrosiozyma monospora NBRC 1965.</title>
        <authorList>
            <person name="Ichikawa N."/>
            <person name="Sato H."/>
            <person name="Tonouchi N."/>
        </authorList>
    </citation>
    <scope>NUCLEOTIDE SEQUENCE</scope>
    <source>
        <strain evidence="8">NBRC 1965</strain>
    </source>
</reference>
<dbReference type="OrthoDB" id="771136at2759"/>
<dbReference type="PROSITE" id="PS51767">
    <property type="entry name" value="PEPTIDASE_A1"/>
    <property type="match status" value="1"/>
</dbReference>
<keyword evidence="3" id="KW-0645">Protease</keyword>
<evidence type="ECO:0000313" key="9">
    <source>
        <dbReference type="Proteomes" id="UP001165063"/>
    </source>
</evidence>
<keyword evidence="4 5" id="KW-1015">Disulfide bond</keyword>
<dbReference type="GO" id="GO:0006508">
    <property type="term" value="P:proteolysis"/>
    <property type="evidence" value="ECO:0007669"/>
    <property type="project" value="InterPro"/>
</dbReference>
<comment type="caution">
    <text evidence="8">The sequence shown here is derived from an EMBL/GenBank/DDBJ whole genome shotgun (WGS) entry which is preliminary data.</text>
</comment>
<dbReference type="Proteomes" id="UP001165063">
    <property type="component" value="Unassembled WGS sequence"/>
</dbReference>
<keyword evidence="9" id="KW-1185">Reference proteome</keyword>
<keyword evidence="2" id="KW-0732">Signal</keyword>